<dbReference type="EMBL" id="MU006096">
    <property type="protein sequence ID" value="KAF2838717.1"/>
    <property type="molecule type" value="Genomic_DNA"/>
</dbReference>
<gene>
    <name evidence="1" type="ORF">M501DRAFT_1004527</name>
</gene>
<accession>A0A9P4SBC6</accession>
<proteinExistence type="predicted"/>
<reference evidence="1" key="1">
    <citation type="journal article" date="2020" name="Stud. Mycol.">
        <title>101 Dothideomycetes genomes: a test case for predicting lifestyles and emergence of pathogens.</title>
        <authorList>
            <person name="Haridas S."/>
            <person name="Albert R."/>
            <person name="Binder M."/>
            <person name="Bloem J."/>
            <person name="Labutti K."/>
            <person name="Salamov A."/>
            <person name="Andreopoulos B."/>
            <person name="Baker S."/>
            <person name="Barry K."/>
            <person name="Bills G."/>
            <person name="Bluhm B."/>
            <person name="Cannon C."/>
            <person name="Castanera R."/>
            <person name="Culley D."/>
            <person name="Daum C."/>
            <person name="Ezra D."/>
            <person name="Gonzalez J."/>
            <person name="Henrissat B."/>
            <person name="Kuo A."/>
            <person name="Liang C."/>
            <person name="Lipzen A."/>
            <person name="Lutzoni F."/>
            <person name="Magnuson J."/>
            <person name="Mondo S."/>
            <person name="Nolan M."/>
            <person name="Ohm R."/>
            <person name="Pangilinan J."/>
            <person name="Park H.-J."/>
            <person name="Ramirez L."/>
            <person name="Alfaro M."/>
            <person name="Sun H."/>
            <person name="Tritt A."/>
            <person name="Yoshinaga Y."/>
            <person name="Zwiers L.-H."/>
            <person name="Turgeon B."/>
            <person name="Goodwin S."/>
            <person name="Spatafora J."/>
            <person name="Crous P."/>
            <person name="Grigoriev I."/>
        </authorList>
    </citation>
    <scope>NUCLEOTIDE SEQUENCE</scope>
    <source>
        <strain evidence="1">CBS 101060</strain>
    </source>
</reference>
<name>A0A9P4SBC6_9PEZI</name>
<comment type="caution">
    <text evidence="1">The sequence shown here is derived from an EMBL/GenBank/DDBJ whole genome shotgun (WGS) entry which is preliminary data.</text>
</comment>
<dbReference type="Proteomes" id="UP000799429">
    <property type="component" value="Unassembled WGS sequence"/>
</dbReference>
<keyword evidence="2" id="KW-1185">Reference proteome</keyword>
<organism evidence="1 2">
    <name type="scientific">Patellaria atrata CBS 101060</name>
    <dbReference type="NCBI Taxonomy" id="1346257"/>
    <lineage>
        <taxon>Eukaryota</taxon>
        <taxon>Fungi</taxon>
        <taxon>Dikarya</taxon>
        <taxon>Ascomycota</taxon>
        <taxon>Pezizomycotina</taxon>
        <taxon>Dothideomycetes</taxon>
        <taxon>Dothideomycetes incertae sedis</taxon>
        <taxon>Patellariales</taxon>
        <taxon>Patellariaceae</taxon>
        <taxon>Patellaria</taxon>
    </lineage>
</organism>
<evidence type="ECO:0000313" key="1">
    <source>
        <dbReference type="EMBL" id="KAF2838717.1"/>
    </source>
</evidence>
<protein>
    <submittedName>
        <fullName evidence="1">Uncharacterized protein</fullName>
    </submittedName>
</protein>
<evidence type="ECO:0000313" key="2">
    <source>
        <dbReference type="Proteomes" id="UP000799429"/>
    </source>
</evidence>
<dbReference type="AlphaFoldDB" id="A0A9P4SBC6"/>
<sequence length="67" mass="7745">MQLKIQRLLHDSASNMLFSKPIKVNSEKENKANKRNPRGISTDWARKVLDHNPGHYHPALEPGYRIP</sequence>